<protein>
    <submittedName>
        <fullName evidence="5">4'-phosphopantetheinyl transferase superfamily protein</fullName>
    </submittedName>
</protein>
<name>A0ABY2Z0V2_9BACT</name>
<gene>
    <name evidence="5" type="ORF">FJR74_00875</name>
</gene>
<accession>A0ABY2Z0V2</accession>
<reference evidence="5" key="1">
    <citation type="submission" date="2019-06" db="EMBL/GenBank/DDBJ databases">
        <title>Mycoplasma neophronis type strain whole genome sequence.</title>
        <authorList>
            <person name="Spergser J."/>
        </authorList>
    </citation>
    <scope>NUCLEOTIDE SEQUENCE [LARGE SCALE GENOMIC DNA]</scope>
    <source>
        <strain evidence="5">DSM 24097</strain>
    </source>
</reference>
<dbReference type="InterPro" id="IPR004568">
    <property type="entry name" value="Ppantetheine-prot_Trfase_dom"/>
</dbReference>
<feature type="domain" description="4'-phosphopantetheinyl transferase" evidence="4">
    <location>
        <begin position="2"/>
        <end position="80"/>
    </location>
</feature>
<evidence type="ECO:0000259" key="4">
    <source>
        <dbReference type="Pfam" id="PF01648"/>
    </source>
</evidence>
<evidence type="ECO:0000313" key="5">
    <source>
        <dbReference type="EMBL" id="TPR54317.1"/>
    </source>
</evidence>
<keyword evidence="1 5" id="KW-0808">Transferase</keyword>
<dbReference type="NCBIfam" id="TIGR00556">
    <property type="entry name" value="pantethn_trn"/>
    <property type="match status" value="1"/>
</dbReference>
<organism evidence="5 6">
    <name type="scientific">Metamycoplasma neophronis</name>
    <dbReference type="NCBI Taxonomy" id="872983"/>
    <lineage>
        <taxon>Bacteria</taxon>
        <taxon>Bacillati</taxon>
        <taxon>Mycoplasmatota</taxon>
        <taxon>Mycoplasmoidales</taxon>
        <taxon>Metamycoplasmataceae</taxon>
        <taxon>Metamycoplasma</taxon>
    </lineage>
</organism>
<keyword evidence="3" id="KW-0460">Magnesium</keyword>
<sequence length="103" mass="12276">MVGVDLSRIYRFKKVKRNLIEKILHPKEILEYDKLSKKDKPKYLASRWAIKEAIFKADNQYFFFNQILIIKTLEGRYLFEGFEISTSNEGDLVIAFVIKKQEK</sequence>
<dbReference type="InterPro" id="IPR037143">
    <property type="entry name" value="4-PPantetheinyl_Trfase_dom_sf"/>
</dbReference>
<evidence type="ECO:0000256" key="2">
    <source>
        <dbReference type="ARBA" id="ARBA00022723"/>
    </source>
</evidence>
<dbReference type="Proteomes" id="UP000316851">
    <property type="component" value="Unassembled WGS sequence"/>
</dbReference>
<dbReference type="Gene3D" id="3.90.470.20">
    <property type="entry name" value="4'-phosphopantetheinyl transferase domain"/>
    <property type="match status" value="1"/>
</dbReference>
<evidence type="ECO:0000256" key="3">
    <source>
        <dbReference type="ARBA" id="ARBA00022842"/>
    </source>
</evidence>
<proteinExistence type="predicted"/>
<evidence type="ECO:0000256" key="1">
    <source>
        <dbReference type="ARBA" id="ARBA00022679"/>
    </source>
</evidence>
<comment type="caution">
    <text evidence="5">The sequence shown here is derived from an EMBL/GenBank/DDBJ whole genome shotgun (WGS) entry which is preliminary data.</text>
</comment>
<evidence type="ECO:0000313" key="6">
    <source>
        <dbReference type="Proteomes" id="UP000316851"/>
    </source>
</evidence>
<keyword evidence="2" id="KW-0479">Metal-binding</keyword>
<dbReference type="SUPFAM" id="SSF56214">
    <property type="entry name" value="4'-phosphopantetheinyl transferase"/>
    <property type="match status" value="1"/>
</dbReference>
<dbReference type="Pfam" id="PF01648">
    <property type="entry name" value="ACPS"/>
    <property type="match status" value="1"/>
</dbReference>
<dbReference type="RefSeq" id="WP_140914662.1">
    <property type="nucleotide sequence ID" value="NZ_VHHP01000002.1"/>
</dbReference>
<dbReference type="GO" id="GO:0016740">
    <property type="term" value="F:transferase activity"/>
    <property type="evidence" value="ECO:0007669"/>
    <property type="project" value="UniProtKB-KW"/>
</dbReference>
<dbReference type="EMBL" id="VHHP01000002">
    <property type="protein sequence ID" value="TPR54317.1"/>
    <property type="molecule type" value="Genomic_DNA"/>
</dbReference>
<dbReference type="InterPro" id="IPR008278">
    <property type="entry name" value="4-PPantetheinyl_Trfase_dom"/>
</dbReference>
<keyword evidence="6" id="KW-1185">Reference proteome</keyword>